<dbReference type="InterPro" id="IPR029068">
    <property type="entry name" value="Glyas_Bleomycin-R_OHBP_Dase"/>
</dbReference>
<protein>
    <submittedName>
        <fullName evidence="3">Glyoxalase</fullName>
    </submittedName>
</protein>
<gene>
    <name evidence="3" type="ORF">EKH80_22605</name>
</gene>
<dbReference type="Proteomes" id="UP000274358">
    <property type="component" value="Unassembled WGS sequence"/>
</dbReference>
<dbReference type="Pfam" id="PF00903">
    <property type="entry name" value="Glyoxalase"/>
    <property type="match status" value="1"/>
</dbReference>
<evidence type="ECO:0000256" key="1">
    <source>
        <dbReference type="ARBA" id="ARBA00022723"/>
    </source>
</evidence>
<keyword evidence="4" id="KW-1185">Reference proteome</keyword>
<dbReference type="InterPro" id="IPR004360">
    <property type="entry name" value="Glyas_Fos-R_dOase_dom"/>
</dbReference>
<reference evidence="3 4" key="1">
    <citation type="submission" date="2018-12" db="EMBL/GenBank/DDBJ databases">
        <title>Dyella dinghuensis sp. nov. DHOA06 and Dyella choica sp. nov. 4M-K27, isolated from forest soil.</title>
        <authorList>
            <person name="Qiu L.-H."/>
            <person name="Gao Z.-H."/>
        </authorList>
    </citation>
    <scope>NUCLEOTIDE SEQUENCE [LARGE SCALE GENOMIC DNA]</scope>
    <source>
        <strain evidence="3 4">4M-K27</strain>
    </source>
</reference>
<evidence type="ECO:0000313" key="4">
    <source>
        <dbReference type="Proteomes" id="UP000274358"/>
    </source>
</evidence>
<feature type="domain" description="VOC" evidence="2">
    <location>
        <begin position="19"/>
        <end position="147"/>
    </location>
</feature>
<dbReference type="AlphaFoldDB" id="A0A3S0S6S9"/>
<name>A0A3S0S6S9_9GAMM</name>
<dbReference type="SUPFAM" id="SSF54593">
    <property type="entry name" value="Glyoxalase/Bleomycin resistance protein/Dihydroxybiphenyl dioxygenase"/>
    <property type="match status" value="1"/>
</dbReference>
<dbReference type="RefSeq" id="WP_126687068.1">
    <property type="nucleotide sequence ID" value="NZ_RYYV01000035.1"/>
</dbReference>
<accession>A0A3S0S6S9</accession>
<organism evidence="3 4">
    <name type="scientific">Dyella choica</name>
    <dbReference type="NCBI Taxonomy" id="1927959"/>
    <lineage>
        <taxon>Bacteria</taxon>
        <taxon>Pseudomonadati</taxon>
        <taxon>Pseudomonadota</taxon>
        <taxon>Gammaproteobacteria</taxon>
        <taxon>Lysobacterales</taxon>
        <taxon>Rhodanobacteraceae</taxon>
        <taxon>Dyella</taxon>
    </lineage>
</organism>
<dbReference type="OrthoDB" id="9788468at2"/>
<sequence>MYQDNDSNNSGPQRPVFRKIDHIAIAVHDVEEAIKYFTDVMGFNLERRLHIKGRRTGMLSAEMTHGEIKFVLCQGTEPESQVSRLISNYGPGVAHIALAVDEAHSAAEQLGGFGISFDTSVIEGPGLKQVFTARDSNSGLSFEFIERTSEGGFLEENVQNLFDQLEKADAY</sequence>
<evidence type="ECO:0000313" key="3">
    <source>
        <dbReference type="EMBL" id="RUL69266.1"/>
    </source>
</evidence>
<dbReference type="GO" id="GO:0046491">
    <property type="term" value="P:L-methylmalonyl-CoA metabolic process"/>
    <property type="evidence" value="ECO:0007669"/>
    <property type="project" value="TreeGrafter"/>
</dbReference>
<proteinExistence type="predicted"/>
<keyword evidence="1" id="KW-0479">Metal-binding</keyword>
<comment type="caution">
    <text evidence="3">The sequence shown here is derived from an EMBL/GenBank/DDBJ whole genome shotgun (WGS) entry which is preliminary data.</text>
</comment>
<dbReference type="Gene3D" id="3.10.180.10">
    <property type="entry name" value="2,3-Dihydroxybiphenyl 1,2-Dioxygenase, domain 1"/>
    <property type="match status" value="1"/>
</dbReference>
<dbReference type="PANTHER" id="PTHR43048">
    <property type="entry name" value="METHYLMALONYL-COA EPIMERASE"/>
    <property type="match status" value="1"/>
</dbReference>
<dbReference type="PROSITE" id="PS51819">
    <property type="entry name" value="VOC"/>
    <property type="match status" value="1"/>
</dbReference>
<dbReference type="InterPro" id="IPR051785">
    <property type="entry name" value="MMCE/EMCE_epimerase"/>
</dbReference>
<dbReference type="PANTHER" id="PTHR43048:SF3">
    <property type="entry name" value="METHYLMALONYL-COA EPIMERASE, MITOCHONDRIAL"/>
    <property type="match status" value="1"/>
</dbReference>
<dbReference type="GO" id="GO:0004493">
    <property type="term" value="F:methylmalonyl-CoA epimerase activity"/>
    <property type="evidence" value="ECO:0007669"/>
    <property type="project" value="TreeGrafter"/>
</dbReference>
<dbReference type="EMBL" id="RYYV01000035">
    <property type="protein sequence ID" value="RUL69266.1"/>
    <property type="molecule type" value="Genomic_DNA"/>
</dbReference>
<evidence type="ECO:0000259" key="2">
    <source>
        <dbReference type="PROSITE" id="PS51819"/>
    </source>
</evidence>
<dbReference type="GO" id="GO:0046872">
    <property type="term" value="F:metal ion binding"/>
    <property type="evidence" value="ECO:0007669"/>
    <property type="project" value="UniProtKB-KW"/>
</dbReference>
<dbReference type="InterPro" id="IPR037523">
    <property type="entry name" value="VOC_core"/>
</dbReference>